<gene>
    <name evidence="4" type="ORF">PLBR_LOCUS2292</name>
</gene>
<evidence type="ECO:0000313" key="4">
    <source>
        <dbReference type="EMBL" id="SPQ95077.1"/>
    </source>
</evidence>
<keyword evidence="3" id="KW-0472">Membrane</keyword>
<dbReference type="GO" id="GO:0005525">
    <property type="term" value="F:GTP binding"/>
    <property type="evidence" value="ECO:0007669"/>
    <property type="project" value="UniProtKB-KW"/>
</dbReference>
<dbReference type="FunFam" id="3.40.50.300:FF:001447">
    <property type="entry name" value="Ras-related protein Rab-1B"/>
    <property type="match status" value="1"/>
</dbReference>
<evidence type="ECO:0000256" key="3">
    <source>
        <dbReference type="SAM" id="Phobius"/>
    </source>
</evidence>
<evidence type="ECO:0000313" key="5">
    <source>
        <dbReference type="Proteomes" id="UP000290189"/>
    </source>
</evidence>
<feature type="transmembrane region" description="Helical" evidence="3">
    <location>
        <begin position="319"/>
        <end position="340"/>
    </location>
</feature>
<dbReference type="PROSITE" id="PS51421">
    <property type="entry name" value="RAS"/>
    <property type="match status" value="1"/>
</dbReference>
<dbReference type="Gene3D" id="3.40.50.300">
    <property type="entry name" value="P-loop containing nucleotide triphosphate hydrolases"/>
    <property type="match status" value="1"/>
</dbReference>
<evidence type="ECO:0000256" key="2">
    <source>
        <dbReference type="ARBA" id="ARBA00023134"/>
    </source>
</evidence>
<accession>A0A3P3Y4G4</accession>
<keyword evidence="3" id="KW-0812">Transmembrane</keyword>
<dbReference type="PANTHER" id="PTHR24070">
    <property type="entry name" value="RAS, DI-RAS, AND RHEB FAMILY MEMBERS OF SMALL GTPASE SUPERFAMILY"/>
    <property type="match status" value="1"/>
</dbReference>
<name>A0A3P3Y4G4_PLABS</name>
<dbReference type="InterPro" id="IPR001806">
    <property type="entry name" value="Small_GTPase"/>
</dbReference>
<feature type="transmembrane region" description="Helical" evidence="3">
    <location>
        <begin position="220"/>
        <end position="245"/>
    </location>
</feature>
<organism evidence="4 5">
    <name type="scientific">Plasmodiophora brassicae</name>
    <name type="common">Clubroot disease agent</name>
    <dbReference type="NCBI Taxonomy" id="37360"/>
    <lineage>
        <taxon>Eukaryota</taxon>
        <taxon>Sar</taxon>
        <taxon>Rhizaria</taxon>
        <taxon>Endomyxa</taxon>
        <taxon>Phytomyxea</taxon>
        <taxon>Plasmodiophorida</taxon>
        <taxon>Plasmodiophoridae</taxon>
        <taxon>Plasmodiophora</taxon>
    </lineage>
</organism>
<dbReference type="EMBL" id="OVEO01000003">
    <property type="protein sequence ID" value="SPQ95077.1"/>
    <property type="molecule type" value="Genomic_DNA"/>
</dbReference>
<sequence>MGKVRARQSRRTPQPPLSVAKVMSGARKQRKVVVLGFSFVGKTAISVRFCADRFNERYEPTYENSFRRVIRHRGQDIDVVITDTQGQDEQELFRNEYCLGAHAYVLVFSLTSPRSLQNVKVINDKLINLIGHTKIPRVLVGSKQDLDTDRRIPIQECLDLSREWGVPYVECSAKQNLNVDEVFRLSLQEIDRFSDDDIVGAAPWWACPRIPKFSPPSPELTMTVIAITCIAWACGLVGIGVWEAVRPKSSDVNDVEAYLLFGFGLLTMFASVMGLIGIRNMRHEYIRGYALFTWALLLTEAVVAIVFVCGGIGRRAVSLLFSVPAVVASVVQFSGALIAWQLQRDLRHVIPDDFDHYVAVPNDIYP</sequence>
<feature type="transmembrane region" description="Helical" evidence="3">
    <location>
        <begin position="290"/>
        <end position="313"/>
    </location>
</feature>
<dbReference type="InterPro" id="IPR005225">
    <property type="entry name" value="Small_GTP-bd"/>
</dbReference>
<feature type="transmembrane region" description="Helical" evidence="3">
    <location>
        <begin position="257"/>
        <end position="278"/>
    </location>
</feature>
<dbReference type="Pfam" id="PF00071">
    <property type="entry name" value="Ras"/>
    <property type="match status" value="1"/>
</dbReference>
<dbReference type="GO" id="GO:0007165">
    <property type="term" value="P:signal transduction"/>
    <property type="evidence" value="ECO:0007669"/>
    <property type="project" value="InterPro"/>
</dbReference>
<dbReference type="NCBIfam" id="TIGR00231">
    <property type="entry name" value="small_GTP"/>
    <property type="match status" value="1"/>
</dbReference>
<dbReference type="SMART" id="SM00173">
    <property type="entry name" value="RAS"/>
    <property type="match status" value="1"/>
</dbReference>
<dbReference type="PRINTS" id="PR00449">
    <property type="entry name" value="RASTRNSFRMNG"/>
</dbReference>
<dbReference type="InterPro" id="IPR020849">
    <property type="entry name" value="Small_GTPase_Ras-type"/>
</dbReference>
<dbReference type="SUPFAM" id="SSF52540">
    <property type="entry name" value="P-loop containing nucleoside triphosphate hydrolases"/>
    <property type="match status" value="1"/>
</dbReference>
<dbReference type="PROSITE" id="PS51420">
    <property type="entry name" value="RHO"/>
    <property type="match status" value="1"/>
</dbReference>
<dbReference type="SMART" id="SM00174">
    <property type="entry name" value="RHO"/>
    <property type="match status" value="1"/>
</dbReference>
<dbReference type="AlphaFoldDB" id="A0A3P3Y4G4"/>
<keyword evidence="3" id="KW-1133">Transmembrane helix</keyword>
<geneLocation type="mitochondrion" evidence="4"/>
<keyword evidence="1" id="KW-0547">Nucleotide-binding</keyword>
<keyword evidence="4" id="KW-0496">Mitochondrion</keyword>
<keyword evidence="2" id="KW-0342">GTP-binding</keyword>
<protein>
    <submittedName>
        <fullName evidence="4">Uncharacterized protein</fullName>
    </submittedName>
</protein>
<reference evidence="4 5" key="1">
    <citation type="submission" date="2018-03" db="EMBL/GenBank/DDBJ databases">
        <authorList>
            <person name="Fogelqvist J."/>
        </authorList>
    </citation>
    <scope>NUCLEOTIDE SEQUENCE [LARGE SCALE GENOMIC DNA]</scope>
</reference>
<evidence type="ECO:0000256" key="1">
    <source>
        <dbReference type="ARBA" id="ARBA00022741"/>
    </source>
</evidence>
<dbReference type="SMART" id="SM00175">
    <property type="entry name" value="RAB"/>
    <property type="match status" value="1"/>
</dbReference>
<dbReference type="GO" id="GO:0016020">
    <property type="term" value="C:membrane"/>
    <property type="evidence" value="ECO:0007669"/>
    <property type="project" value="InterPro"/>
</dbReference>
<proteinExistence type="predicted"/>
<dbReference type="Proteomes" id="UP000290189">
    <property type="component" value="Unassembled WGS sequence"/>
</dbReference>
<dbReference type="PROSITE" id="PS51419">
    <property type="entry name" value="RAB"/>
    <property type="match status" value="1"/>
</dbReference>
<dbReference type="InterPro" id="IPR027417">
    <property type="entry name" value="P-loop_NTPase"/>
</dbReference>
<dbReference type="GO" id="GO:0003924">
    <property type="term" value="F:GTPase activity"/>
    <property type="evidence" value="ECO:0007669"/>
    <property type="project" value="InterPro"/>
</dbReference>